<feature type="domain" description="eCIS core" evidence="2">
    <location>
        <begin position="76"/>
        <end position="151"/>
    </location>
</feature>
<dbReference type="RefSeq" id="WP_263542637.1">
    <property type="nucleotide sequence ID" value="NZ_JAOVZO020000023.1"/>
</dbReference>
<keyword evidence="4" id="KW-1185">Reference proteome</keyword>
<feature type="compositionally biased region" description="Basic and acidic residues" evidence="1">
    <location>
        <begin position="497"/>
        <end position="519"/>
    </location>
</feature>
<reference evidence="3" key="1">
    <citation type="submission" date="2023-02" db="EMBL/GenBank/DDBJ databases">
        <title>Tahibacter soli sp. nov. isolated from soil.</title>
        <authorList>
            <person name="Baek J.H."/>
            <person name="Lee J.K."/>
            <person name="Choi D.G."/>
            <person name="Jeon C.O."/>
        </authorList>
    </citation>
    <scope>NUCLEOTIDE SEQUENCE</scope>
    <source>
        <strain evidence="3">BL</strain>
    </source>
</reference>
<feature type="compositionally biased region" description="Low complexity" evidence="1">
    <location>
        <begin position="556"/>
        <end position="570"/>
    </location>
</feature>
<dbReference type="Proteomes" id="UP001139971">
    <property type="component" value="Unassembled WGS sequence"/>
</dbReference>
<evidence type="ECO:0000313" key="3">
    <source>
        <dbReference type="EMBL" id="MDC8016075.1"/>
    </source>
</evidence>
<protein>
    <submittedName>
        <fullName evidence="3">DUF4157 domain-containing protein</fullName>
    </submittedName>
</protein>
<accession>A0A9X3YR63</accession>
<gene>
    <name evidence="3" type="ORF">OD750_026415</name>
</gene>
<evidence type="ECO:0000259" key="2">
    <source>
        <dbReference type="Pfam" id="PF13699"/>
    </source>
</evidence>
<comment type="caution">
    <text evidence="3">The sequence shown here is derived from an EMBL/GenBank/DDBJ whole genome shotgun (WGS) entry which is preliminary data.</text>
</comment>
<name>A0A9X3YR63_9GAMM</name>
<feature type="region of interest" description="Disordered" evidence="1">
    <location>
        <begin position="478"/>
        <end position="570"/>
    </location>
</feature>
<proteinExistence type="predicted"/>
<evidence type="ECO:0000313" key="4">
    <source>
        <dbReference type="Proteomes" id="UP001139971"/>
    </source>
</evidence>
<organism evidence="3 4">
    <name type="scientific">Tahibacter soli</name>
    <dbReference type="NCBI Taxonomy" id="2983605"/>
    <lineage>
        <taxon>Bacteria</taxon>
        <taxon>Pseudomonadati</taxon>
        <taxon>Pseudomonadota</taxon>
        <taxon>Gammaproteobacteria</taxon>
        <taxon>Lysobacterales</taxon>
        <taxon>Rhodanobacteraceae</taxon>
        <taxon>Tahibacter</taxon>
    </lineage>
</organism>
<dbReference type="AlphaFoldDB" id="A0A9X3YR63"/>
<dbReference type="EMBL" id="JAOVZO020000023">
    <property type="protein sequence ID" value="MDC8016075.1"/>
    <property type="molecule type" value="Genomic_DNA"/>
</dbReference>
<evidence type="ECO:0000256" key="1">
    <source>
        <dbReference type="SAM" id="MobiDB-lite"/>
    </source>
</evidence>
<dbReference type="InterPro" id="IPR025295">
    <property type="entry name" value="eCIS_core_dom"/>
</dbReference>
<dbReference type="Pfam" id="PF13699">
    <property type="entry name" value="eCIS_core"/>
    <property type="match status" value="1"/>
</dbReference>
<sequence>MRQLQKEKVQAKFAVGAANDAFEREADAVADRVMRDAAPGTASPAAVAVQRQADRATDGADAPASVDAALAGGGAPLDADLRADMEARFGHDFSHVRTHTDPAAERSAQEIDAAAYTAGHHVVFGRGRYAPSTPGGRRLIAHELTHVLQQSPSGAGVVRRKGVSIGGFFGNLFRFWRYGADALQEYLAVLDKTGDIEDDHDSDDKARQIVEDWKKGNSPYVLTHERKALLIREMQSGPTGDDDELAILELLERSYTYELAYIFGKGGVNADALIGDFHGEEEAVLLDFFERRFVGGLAAVRAGKIEPTGTATTPAKKMPMYANYIEQDIPGGSTAWDVPCVLGILCSEDRAIVDALRTVTVRVADKIVEHYWQYDGKAWIAKTNVRGAAHGGDEVILMRDHECAHVVHDIKHEMRHHGQSASLTKREREVDAYASTEAWAIDRGLPGWLAFRDRPEGATKSVVDKKKVEAHVDKEYPGLVAGSPADHITGHNGNDVEITKGDGSIDHRPAQAGDSHTDQAKTAQGIEKLPTIAPARWRCPEGEADRAARRKAQSQKTKPAAKPAGKAAKP</sequence>
<feature type="compositionally biased region" description="Basic and acidic residues" evidence="1">
    <location>
        <begin position="538"/>
        <end position="547"/>
    </location>
</feature>